<keyword evidence="1" id="KW-0963">Cytoplasm</keyword>
<protein>
    <submittedName>
        <fullName evidence="4">SsrA-binding protein</fullName>
    </submittedName>
</protein>
<dbReference type="InterPro" id="IPR020081">
    <property type="entry name" value="SsrA-bd_prot_CS"/>
</dbReference>
<name>E6QT59_9ZZZZ</name>
<dbReference type="PANTHER" id="PTHR30308">
    <property type="entry name" value="TMRNA-BINDING COMPONENT OF TRANS-TRANSLATION TAGGING COMPLEX"/>
    <property type="match status" value="1"/>
</dbReference>
<evidence type="ECO:0000256" key="1">
    <source>
        <dbReference type="ARBA" id="ARBA00022490"/>
    </source>
</evidence>
<keyword evidence="2" id="KW-0694">RNA-binding</keyword>
<organism evidence="4">
    <name type="scientific">mine drainage metagenome</name>
    <dbReference type="NCBI Taxonomy" id="410659"/>
    <lineage>
        <taxon>unclassified sequences</taxon>
        <taxon>metagenomes</taxon>
        <taxon>ecological metagenomes</taxon>
    </lineage>
</organism>
<dbReference type="EMBL" id="CABR01000083">
    <property type="protein sequence ID" value="CBI10431.1"/>
    <property type="molecule type" value="Genomic_DNA"/>
</dbReference>
<dbReference type="PROSITE" id="PS01317">
    <property type="entry name" value="SSRP"/>
    <property type="match status" value="1"/>
</dbReference>
<dbReference type="GO" id="GO:0005829">
    <property type="term" value="C:cytosol"/>
    <property type="evidence" value="ECO:0007669"/>
    <property type="project" value="TreeGrafter"/>
</dbReference>
<dbReference type="GO" id="GO:0070930">
    <property type="term" value="P:trans-translation-dependent protein tagging"/>
    <property type="evidence" value="ECO:0007669"/>
    <property type="project" value="TreeGrafter"/>
</dbReference>
<gene>
    <name evidence="4" type="primary">smpB</name>
    <name evidence="4" type="ORF">CARN7_1209</name>
</gene>
<dbReference type="NCBIfam" id="NF003843">
    <property type="entry name" value="PRK05422.1"/>
    <property type="match status" value="1"/>
</dbReference>
<dbReference type="InterPro" id="IPR023620">
    <property type="entry name" value="SmpB"/>
</dbReference>
<accession>E6QT59</accession>
<dbReference type="AlphaFoldDB" id="E6QT59"/>
<dbReference type="HAMAP" id="MF_00023">
    <property type="entry name" value="SmpB"/>
    <property type="match status" value="1"/>
</dbReference>
<evidence type="ECO:0000256" key="3">
    <source>
        <dbReference type="SAM" id="MobiDB-lite"/>
    </source>
</evidence>
<dbReference type="NCBIfam" id="TIGR00086">
    <property type="entry name" value="smpB"/>
    <property type="match status" value="1"/>
</dbReference>
<proteinExistence type="inferred from homology"/>
<dbReference type="Pfam" id="PF01668">
    <property type="entry name" value="SmpB"/>
    <property type="match status" value="1"/>
</dbReference>
<dbReference type="InterPro" id="IPR000037">
    <property type="entry name" value="SsrA-bd_prot"/>
</dbReference>
<sequence length="151" mass="17282">MSIVQNKKAFHDYFIEEKFEAGLMLNGWEVKAIRAGRAQLKEAYVVIRKGEIFLIGAHISPLLTASTHVHPDATRTRKLLLHAEEISKLIGKVERAGYTLVPINLHFTRSRIKLDIALAKGKKEHDKRDATKTRESDREIQRALRSHNRHA</sequence>
<feature type="region of interest" description="Disordered" evidence="3">
    <location>
        <begin position="123"/>
        <end position="151"/>
    </location>
</feature>
<dbReference type="GO" id="GO:0003723">
    <property type="term" value="F:RNA binding"/>
    <property type="evidence" value="ECO:0007669"/>
    <property type="project" value="UniProtKB-KW"/>
</dbReference>
<evidence type="ECO:0000256" key="2">
    <source>
        <dbReference type="ARBA" id="ARBA00022884"/>
    </source>
</evidence>
<evidence type="ECO:0000313" key="4">
    <source>
        <dbReference type="EMBL" id="CBI10431.1"/>
    </source>
</evidence>
<reference evidence="4" key="1">
    <citation type="submission" date="2009-10" db="EMBL/GenBank/DDBJ databases">
        <title>Diversity of trophic interactions inside an arsenic-rich microbial ecosystem.</title>
        <authorList>
            <person name="Bertin P.N."/>
            <person name="Heinrich-Salmeron A."/>
            <person name="Pelletier E."/>
            <person name="Goulhen-Chollet F."/>
            <person name="Arsene-Ploetze F."/>
            <person name="Gallien S."/>
            <person name="Calteau A."/>
            <person name="Vallenet D."/>
            <person name="Casiot C."/>
            <person name="Chane-Woon-Ming B."/>
            <person name="Giloteaux L."/>
            <person name="Barakat M."/>
            <person name="Bonnefoy V."/>
            <person name="Bruneel O."/>
            <person name="Chandler M."/>
            <person name="Cleiss J."/>
            <person name="Duran R."/>
            <person name="Elbaz-Poulichet F."/>
            <person name="Fonknechten N."/>
            <person name="Lauga B."/>
            <person name="Mornico D."/>
            <person name="Ortet P."/>
            <person name="Schaeffer C."/>
            <person name="Siguier P."/>
            <person name="Alexander Thil Smith A."/>
            <person name="Van Dorsselaer A."/>
            <person name="Weissenbach J."/>
            <person name="Medigue C."/>
            <person name="Le Paslier D."/>
        </authorList>
    </citation>
    <scope>NUCLEOTIDE SEQUENCE</scope>
</reference>
<dbReference type="PANTHER" id="PTHR30308:SF2">
    <property type="entry name" value="SSRA-BINDING PROTEIN"/>
    <property type="match status" value="1"/>
</dbReference>
<comment type="caution">
    <text evidence="4">The sequence shown here is derived from an EMBL/GenBank/DDBJ whole genome shotgun (WGS) entry which is preliminary data.</text>
</comment>
<dbReference type="SUPFAM" id="SSF74982">
    <property type="entry name" value="Small protein B (SmpB)"/>
    <property type="match status" value="1"/>
</dbReference>
<dbReference type="CDD" id="cd09294">
    <property type="entry name" value="SmpB"/>
    <property type="match status" value="1"/>
</dbReference>
<dbReference type="Gene3D" id="2.40.280.10">
    <property type="match status" value="1"/>
</dbReference>
<feature type="compositionally biased region" description="Basic and acidic residues" evidence="3">
    <location>
        <begin position="123"/>
        <end position="142"/>
    </location>
</feature>